<sequence length="100" mass="11448">LSDQKLHKYMTHNILSKILRQSYTTAVFVLSFLLMNFNITAQIVSSTEIGIMGSNSYYLGDINTKHFDYMMPSGGIVIRNNIDRRVVLKGEILYGWIRGD</sequence>
<accession>A0A382EN23</accession>
<gene>
    <name evidence="1" type="ORF">METZ01_LOCUS204972</name>
</gene>
<evidence type="ECO:0000313" key="1">
    <source>
        <dbReference type="EMBL" id="SVB52118.1"/>
    </source>
</evidence>
<name>A0A382EN23_9ZZZZ</name>
<organism evidence="1">
    <name type="scientific">marine metagenome</name>
    <dbReference type="NCBI Taxonomy" id="408172"/>
    <lineage>
        <taxon>unclassified sequences</taxon>
        <taxon>metagenomes</taxon>
        <taxon>ecological metagenomes</taxon>
    </lineage>
</organism>
<dbReference type="AlphaFoldDB" id="A0A382EN23"/>
<protein>
    <submittedName>
        <fullName evidence="1">Uncharacterized protein</fullName>
    </submittedName>
</protein>
<reference evidence="1" key="1">
    <citation type="submission" date="2018-05" db="EMBL/GenBank/DDBJ databases">
        <authorList>
            <person name="Lanie J.A."/>
            <person name="Ng W.-L."/>
            <person name="Kazmierczak K.M."/>
            <person name="Andrzejewski T.M."/>
            <person name="Davidsen T.M."/>
            <person name="Wayne K.J."/>
            <person name="Tettelin H."/>
            <person name="Glass J.I."/>
            <person name="Rusch D."/>
            <person name="Podicherti R."/>
            <person name="Tsui H.-C.T."/>
            <person name="Winkler M.E."/>
        </authorList>
    </citation>
    <scope>NUCLEOTIDE SEQUENCE</scope>
</reference>
<feature type="non-terminal residue" evidence="1">
    <location>
        <position position="1"/>
    </location>
</feature>
<feature type="non-terminal residue" evidence="1">
    <location>
        <position position="100"/>
    </location>
</feature>
<proteinExistence type="predicted"/>
<dbReference type="EMBL" id="UINC01045399">
    <property type="protein sequence ID" value="SVB52118.1"/>
    <property type="molecule type" value="Genomic_DNA"/>
</dbReference>